<evidence type="ECO:0000256" key="1">
    <source>
        <dbReference type="ARBA" id="ARBA00004141"/>
    </source>
</evidence>
<evidence type="ECO:0000256" key="8">
    <source>
        <dbReference type="SAM" id="MobiDB-lite"/>
    </source>
</evidence>
<dbReference type="PANTHER" id="PTHR13018">
    <property type="entry name" value="PROBABLE MEMBRANE PROTEIN DUF221-RELATED"/>
    <property type="match status" value="1"/>
</dbReference>
<accession>A0A6G0WPX4</accession>
<dbReference type="AlphaFoldDB" id="A0A6G0WPX4"/>
<keyword evidence="7" id="KW-0175">Coiled coil</keyword>
<feature type="transmembrane region" description="Helical" evidence="9">
    <location>
        <begin position="399"/>
        <end position="417"/>
    </location>
</feature>
<dbReference type="PANTHER" id="PTHR13018:SF5">
    <property type="entry name" value="RE44586P"/>
    <property type="match status" value="1"/>
</dbReference>
<evidence type="ECO:0000259" key="12">
    <source>
        <dbReference type="Pfam" id="PF14703"/>
    </source>
</evidence>
<reference evidence="13 14" key="1">
    <citation type="submission" date="2019-07" db="EMBL/GenBank/DDBJ databases">
        <title>Genomics analysis of Aphanomyces spp. identifies a new class of oomycete effector associated with host adaptation.</title>
        <authorList>
            <person name="Gaulin E."/>
        </authorList>
    </citation>
    <scope>NUCLEOTIDE SEQUENCE [LARGE SCALE GENOMIC DNA]</scope>
    <source>
        <strain evidence="13 14">ATCC 201684</strain>
    </source>
</reference>
<evidence type="ECO:0000256" key="4">
    <source>
        <dbReference type="ARBA" id="ARBA00022692"/>
    </source>
</evidence>
<proteinExistence type="inferred from homology"/>
<dbReference type="GO" id="GO:0005227">
    <property type="term" value="F:calcium-activated cation channel activity"/>
    <property type="evidence" value="ECO:0007669"/>
    <property type="project" value="InterPro"/>
</dbReference>
<comment type="subcellular location">
    <subcellularLocation>
        <location evidence="1">Membrane</location>
        <topology evidence="1">Multi-pass membrane protein</topology>
    </subcellularLocation>
</comment>
<gene>
    <name evidence="13" type="ORF">Ae201684_012931</name>
</gene>
<dbReference type="EMBL" id="VJMJ01000164">
    <property type="protein sequence ID" value="KAF0729430.1"/>
    <property type="molecule type" value="Genomic_DNA"/>
</dbReference>
<organism evidence="13 14">
    <name type="scientific">Aphanomyces euteiches</name>
    <dbReference type="NCBI Taxonomy" id="100861"/>
    <lineage>
        <taxon>Eukaryota</taxon>
        <taxon>Sar</taxon>
        <taxon>Stramenopiles</taxon>
        <taxon>Oomycota</taxon>
        <taxon>Saprolegniomycetes</taxon>
        <taxon>Saprolegniales</taxon>
        <taxon>Verrucalvaceae</taxon>
        <taxon>Aphanomyces</taxon>
    </lineage>
</organism>
<dbReference type="VEuPathDB" id="FungiDB:AeMF1_008912"/>
<feature type="transmembrane region" description="Helical" evidence="9">
    <location>
        <begin position="495"/>
        <end position="516"/>
    </location>
</feature>
<feature type="domain" description="CSC1/OSCA1-like 7TM region" evidence="10">
    <location>
        <begin position="402"/>
        <end position="681"/>
    </location>
</feature>
<dbReference type="InterPro" id="IPR003864">
    <property type="entry name" value="CSC1/OSCA1-like_7TM"/>
</dbReference>
<evidence type="ECO:0000256" key="7">
    <source>
        <dbReference type="SAM" id="Coils"/>
    </source>
</evidence>
<evidence type="ECO:0000256" key="5">
    <source>
        <dbReference type="ARBA" id="ARBA00022989"/>
    </source>
</evidence>
<feature type="transmembrane region" description="Helical" evidence="9">
    <location>
        <begin position="98"/>
        <end position="114"/>
    </location>
</feature>
<dbReference type="Pfam" id="PF14703">
    <property type="entry name" value="PHM7_cyt"/>
    <property type="match status" value="1"/>
</dbReference>
<dbReference type="InterPro" id="IPR045122">
    <property type="entry name" value="Csc1-like"/>
</dbReference>
<keyword evidence="5 9" id="KW-1133">Transmembrane helix</keyword>
<feature type="coiled-coil region" evidence="7">
    <location>
        <begin position="267"/>
        <end position="294"/>
    </location>
</feature>
<dbReference type="InterPro" id="IPR027815">
    <property type="entry name" value="CSC1/OSCA1-like_cyt"/>
</dbReference>
<evidence type="ECO:0000256" key="3">
    <source>
        <dbReference type="ARBA" id="ARBA00022448"/>
    </source>
</evidence>
<feature type="domain" description="CSC1/OSCA1-like N-terminal transmembrane" evidence="11">
    <location>
        <begin position="22"/>
        <end position="161"/>
    </location>
</feature>
<dbReference type="GO" id="GO:0005886">
    <property type="term" value="C:plasma membrane"/>
    <property type="evidence" value="ECO:0007669"/>
    <property type="project" value="TreeGrafter"/>
</dbReference>
<keyword evidence="4 9" id="KW-0812">Transmembrane</keyword>
<feature type="transmembrane region" description="Helical" evidence="9">
    <location>
        <begin position="663"/>
        <end position="684"/>
    </location>
</feature>
<evidence type="ECO:0008006" key="15">
    <source>
        <dbReference type="Google" id="ProtNLM"/>
    </source>
</evidence>
<name>A0A6G0WPX4_9STRA</name>
<feature type="transmembrane region" description="Helical" evidence="9">
    <location>
        <begin position="556"/>
        <end position="575"/>
    </location>
</feature>
<dbReference type="Pfam" id="PF02714">
    <property type="entry name" value="RSN1_7TM"/>
    <property type="match status" value="1"/>
</dbReference>
<evidence type="ECO:0000256" key="2">
    <source>
        <dbReference type="ARBA" id="ARBA00007779"/>
    </source>
</evidence>
<comment type="similarity">
    <text evidence="2">Belongs to the CSC1 (TC 1.A.17) family.</text>
</comment>
<feature type="transmembrane region" description="Helical" evidence="9">
    <location>
        <begin position="140"/>
        <end position="159"/>
    </location>
</feature>
<evidence type="ECO:0000259" key="10">
    <source>
        <dbReference type="Pfam" id="PF02714"/>
    </source>
</evidence>
<evidence type="ECO:0000313" key="13">
    <source>
        <dbReference type="EMBL" id="KAF0729430.1"/>
    </source>
</evidence>
<feature type="domain" description="CSC1/OSCA1-like cytosolic" evidence="12">
    <location>
        <begin position="180"/>
        <end position="297"/>
    </location>
</feature>
<evidence type="ECO:0000313" key="14">
    <source>
        <dbReference type="Proteomes" id="UP000481153"/>
    </source>
</evidence>
<sequence length="707" mass="78873">MPTPPPITSFAPPAHGGASSVVLTGVRIYLPLLVGCLLLFELLRKAFPNVYNCKMNSVPTAFARWIPYVWRVSDDEIMEASGLDSLIFLRFLRVGKHLAAFAIILSIGLFPAYSSKKLLTEEDFLDRLSISGLPRNDNRLWATIFAAIAMAFFTMFCIARECQAYKERRHQFLAQQGTQQYSVLVDEIPLHLRSHTALKRYFNTLFPSQVQFCYIAVECGDLERLVSMRQNVRNNLEHARVVLAKTSRRPTHLEWHGGCSFERVDSIATYERALDELNDNVALSIREIEAQQKHGSFYFNSTHLPDTSDLPPQVSNETTPPNTVNESTPLLKDTPSYSIPDLTASNVTFVTFSTLQAANTVQQIVHSPQPHEMKIYEAPPSEDIVWENVGTFHYEQKQLWILIVIAATSTLILFWTVPTTLVVVLSSVDSLRRVIPHLNDLLTQFPWLESFLQQLSPLGLVVMNSLAPVLLRLFSYGEGHVALNAIEAATFAKVVAFQLVQTFFVASVAGSLSAIADKIQMIIEQPLQIIPMLGSSVPGQSTLFVSFILVQTGLSLMLQLLRVVPIFLGGIYWLFAPKLTQRERSAPWLGLTPATTSPKLDVTTPLAQHFLVFLLVLTFAPLAPIVSVVGGFFFLIADIVYRRLVLCVVQPARQSTGMLWPQLYAYMIVSLVLSQCTLIGVLLLKQAPSLPLVDPQTLSKRVGVFTC</sequence>
<keyword evidence="14" id="KW-1185">Reference proteome</keyword>
<dbReference type="Proteomes" id="UP000481153">
    <property type="component" value="Unassembled WGS sequence"/>
</dbReference>
<dbReference type="Pfam" id="PF13967">
    <property type="entry name" value="RSN1_TM"/>
    <property type="match status" value="1"/>
</dbReference>
<protein>
    <recommendedName>
        <fullName evidence="15">CSC1/OSCA1-like 7TM region domain-containing protein</fullName>
    </recommendedName>
</protein>
<evidence type="ECO:0000256" key="9">
    <source>
        <dbReference type="SAM" id="Phobius"/>
    </source>
</evidence>
<feature type="compositionally biased region" description="Polar residues" evidence="8">
    <location>
        <begin position="313"/>
        <end position="328"/>
    </location>
</feature>
<keyword evidence="3" id="KW-0813">Transport</keyword>
<evidence type="ECO:0000256" key="6">
    <source>
        <dbReference type="ARBA" id="ARBA00023136"/>
    </source>
</evidence>
<feature type="transmembrane region" description="Helical" evidence="9">
    <location>
        <begin position="20"/>
        <end position="40"/>
    </location>
</feature>
<feature type="region of interest" description="Disordered" evidence="8">
    <location>
        <begin position="301"/>
        <end position="331"/>
    </location>
</feature>
<feature type="transmembrane region" description="Helical" evidence="9">
    <location>
        <begin position="528"/>
        <end position="549"/>
    </location>
</feature>
<comment type="caution">
    <text evidence="13">The sequence shown here is derived from an EMBL/GenBank/DDBJ whole genome shotgun (WGS) entry which is preliminary data.</text>
</comment>
<feature type="transmembrane region" description="Helical" evidence="9">
    <location>
        <begin position="610"/>
        <end position="636"/>
    </location>
</feature>
<keyword evidence="6 9" id="KW-0472">Membrane</keyword>
<dbReference type="InterPro" id="IPR032880">
    <property type="entry name" value="CSC1/OSCA1-like_N"/>
</dbReference>
<evidence type="ECO:0000259" key="11">
    <source>
        <dbReference type="Pfam" id="PF13967"/>
    </source>
</evidence>